<reference evidence="1 2" key="1">
    <citation type="submission" date="2007-04" db="EMBL/GenBank/DDBJ databases">
        <authorList>
            <person name="Fulton L."/>
            <person name="Clifton S."/>
            <person name="Fulton B."/>
            <person name="Xu J."/>
            <person name="Minx P."/>
            <person name="Pepin K.H."/>
            <person name="Johnson M."/>
            <person name="Thiruvilangam P."/>
            <person name="Bhonagiri V."/>
            <person name="Nash W.E."/>
            <person name="Mardis E.R."/>
            <person name="Wilson R.K."/>
        </authorList>
    </citation>
    <scope>NUCLEOTIDE SEQUENCE [LARGE SCALE GENOMIC DNA]</scope>
    <source>
        <strain evidence="1 2">ATCC 29799</strain>
    </source>
</reference>
<proteinExistence type="predicted"/>
<evidence type="ECO:0000313" key="1">
    <source>
        <dbReference type="EMBL" id="EDM99317.1"/>
    </source>
</evidence>
<organism evidence="1 2">
    <name type="scientific">Pseudoflavonifractor capillosus ATCC 29799</name>
    <dbReference type="NCBI Taxonomy" id="411467"/>
    <lineage>
        <taxon>Bacteria</taxon>
        <taxon>Bacillati</taxon>
        <taxon>Bacillota</taxon>
        <taxon>Clostridia</taxon>
        <taxon>Eubacteriales</taxon>
        <taxon>Oscillospiraceae</taxon>
        <taxon>Pseudoflavonifractor</taxon>
    </lineage>
</organism>
<dbReference type="Proteomes" id="UP000003639">
    <property type="component" value="Unassembled WGS sequence"/>
</dbReference>
<accession>A6NX90</accession>
<evidence type="ECO:0000313" key="2">
    <source>
        <dbReference type="Proteomes" id="UP000003639"/>
    </source>
</evidence>
<sequence length="37" mass="3939">MRSPVPTLPLTGYLSAFLPSGSVALSHSSRCRYLSSV</sequence>
<gene>
    <name evidence="1" type="ORF">BACCAP_02835</name>
</gene>
<reference evidence="1 2" key="2">
    <citation type="submission" date="2007-06" db="EMBL/GenBank/DDBJ databases">
        <title>Draft genome sequence of Pseudoflavonifractor capillosus ATCC 29799.</title>
        <authorList>
            <person name="Sudarsanam P."/>
            <person name="Ley R."/>
            <person name="Guruge J."/>
            <person name="Turnbaugh P.J."/>
            <person name="Mahowald M."/>
            <person name="Liep D."/>
            <person name="Gordon J."/>
        </authorList>
    </citation>
    <scope>NUCLEOTIDE SEQUENCE [LARGE SCALE GENOMIC DNA]</scope>
    <source>
        <strain evidence="1 2">ATCC 29799</strain>
    </source>
</reference>
<comment type="caution">
    <text evidence="1">The sequence shown here is derived from an EMBL/GenBank/DDBJ whole genome shotgun (WGS) entry which is preliminary data.</text>
</comment>
<dbReference type="AlphaFoldDB" id="A6NX90"/>
<keyword evidence="2" id="KW-1185">Reference proteome</keyword>
<name>A6NX90_9FIRM</name>
<protein>
    <submittedName>
        <fullName evidence="1">Uncharacterized protein</fullName>
    </submittedName>
</protein>
<dbReference type="EMBL" id="AAXG02000024">
    <property type="protein sequence ID" value="EDM99317.1"/>
    <property type="molecule type" value="Genomic_DNA"/>
</dbReference>